<dbReference type="OrthoDB" id="7840891at2"/>
<reference evidence="3" key="1">
    <citation type="journal article" date="2019" name="Int. J. Syst. Evol. Microbiol.">
        <title>The Global Catalogue of Microorganisms (GCM) 10K type strain sequencing project: providing services to taxonomists for standard genome sequencing and annotation.</title>
        <authorList>
            <consortium name="The Broad Institute Genomics Platform"/>
            <consortium name="The Broad Institute Genome Sequencing Center for Infectious Disease"/>
            <person name="Wu L."/>
            <person name="Ma J."/>
        </authorList>
    </citation>
    <scope>NUCLEOTIDE SEQUENCE [LARGE SCALE GENOMIC DNA]</scope>
    <source>
        <strain evidence="3">CGMCC 1.10130</strain>
    </source>
</reference>
<feature type="domain" description="HEPN AbiJ-N-terminal" evidence="1">
    <location>
        <begin position="4"/>
        <end position="225"/>
    </location>
</feature>
<evidence type="ECO:0000313" key="3">
    <source>
        <dbReference type="Proteomes" id="UP000619743"/>
    </source>
</evidence>
<proteinExistence type="predicted"/>
<dbReference type="AlphaFoldDB" id="A0A8J2UAU9"/>
<keyword evidence="3" id="KW-1185">Reference proteome</keyword>
<sequence>MLTDIFADRYLGIQMWEAFTDVEERFLVQGFRIVSEQLFPYYRDGKENPASKASWTSIHDKLSMELGLDELSPKRYHFNTIYNGKPVTQSGAWSMEKVCKDFVNSKFDGTVSADRFIKERLSFIELAFRERENQLNEINSNLPKQLLDAQIQDKRVKPGGIRIPGNRADGLKAFNETINASFQASVEELNERLRRANFNLNYHNGFIQISDDELLEEQIERAFWDITKDPLWENVDIDMKEAVDLRDSNGRDPAFYAARALESAIKIISDQKGWTHGGEKGAQNYIENLGSKKNGAFISDWERDALKAFFAAVRNPFGHGAGSEEMPKLSQQQTDWAIETCMSWVKTLVKRM</sequence>
<accession>A0A8J2UAU9</accession>
<dbReference type="InterPro" id="IPR049503">
    <property type="entry name" value="AbiJ_NTD4"/>
</dbReference>
<organism evidence="2 3">
    <name type="scientific">Neiella marina</name>
    <dbReference type="NCBI Taxonomy" id="508461"/>
    <lineage>
        <taxon>Bacteria</taxon>
        <taxon>Pseudomonadati</taxon>
        <taxon>Pseudomonadota</taxon>
        <taxon>Gammaproteobacteria</taxon>
        <taxon>Alteromonadales</taxon>
        <taxon>Echinimonadaceae</taxon>
        <taxon>Neiella</taxon>
    </lineage>
</organism>
<protein>
    <recommendedName>
        <fullName evidence="1">HEPN AbiJ-N-terminal domain-containing protein</fullName>
    </recommendedName>
</protein>
<comment type="caution">
    <text evidence="2">The sequence shown here is derived from an EMBL/GenBank/DDBJ whole genome shotgun (WGS) entry which is preliminary data.</text>
</comment>
<dbReference type="EMBL" id="BMDX01000044">
    <property type="protein sequence ID" value="GGA91255.1"/>
    <property type="molecule type" value="Genomic_DNA"/>
</dbReference>
<evidence type="ECO:0000259" key="1">
    <source>
        <dbReference type="Pfam" id="PF18863"/>
    </source>
</evidence>
<evidence type="ECO:0000313" key="2">
    <source>
        <dbReference type="EMBL" id="GGA91255.1"/>
    </source>
</evidence>
<name>A0A8J2UAU9_9GAMM</name>
<dbReference type="Proteomes" id="UP000619743">
    <property type="component" value="Unassembled WGS sequence"/>
</dbReference>
<gene>
    <name evidence="2" type="ORF">GCM10011369_36680</name>
</gene>
<dbReference type="RefSeq" id="WP_158100677.1">
    <property type="nucleotide sequence ID" value="NZ_BMDX01000044.1"/>
</dbReference>
<dbReference type="Pfam" id="PF18863">
    <property type="entry name" value="AbiJ_NTD4"/>
    <property type="match status" value="1"/>
</dbReference>